<dbReference type="Proteomes" id="UP000565441">
    <property type="component" value="Unassembled WGS sequence"/>
</dbReference>
<evidence type="ECO:0000313" key="2">
    <source>
        <dbReference type="Proteomes" id="UP000565441"/>
    </source>
</evidence>
<comment type="caution">
    <text evidence="1">The sequence shown here is derived from an EMBL/GenBank/DDBJ whole genome shotgun (WGS) entry which is preliminary data.</text>
</comment>
<dbReference type="OrthoDB" id="3335429at2759"/>
<name>A0A8H5H718_9AGAR</name>
<reference evidence="1 2" key="1">
    <citation type="journal article" date="2020" name="ISME J.">
        <title>Uncovering the hidden diversity of litter-decomposition mechanisms in mushroom-forming fungi.</title>
        <authorList>
            <person name="Floudas D."/>
            <person name="Bentzer J."/>
            <person name="Ahren D."/>
            <person name="Johansson T."/>
            <person name="Persson P."/>
            <person name="Tunlid A."/>
        </authorList>
    </citation>
    <scope>NUCLEOTIDE SEQUENCE [LARGE SCALE GENOMIC DNA]</scope>
    <source>
        <strain evidence="1 2">CBS 661.87</strain>
    </source>
</reference>
<dbReference type="EMBL" id="JAACJP010000023">
    <property type="protein sequence ID" value="KAF5377595.1"/>
    <property type="molecule type" value="Genomic_DNA"/>
</dbReference>
<evidence type="ECO:0000313" key="1">
    <source>
        <dbReference type="EMBL" id="KAF5377595.1"/>
    </source>
</evidence>
<organism evidence="1 2">
    <name type="scientific">Tricholomella constricta</name>
    <dbReference type="NCBI Taxonomy" id="117010"/>
    <lineage>
        <taxon>Eukaryota</taxon>
        <taxon>Fungi</taxon>
        <taxon>Dikarya</taxon>
        <taxon>Basidiomycota</taxon>
        <taxon>Agaricomycotina</taxon>
        <taxon>Agaricomycetes</taxon>
        <taxon>Agaricomycetidae</taxon>
        <taxon>Agaricales</taxon>
        <taxon>Tricholomatineae</taxon>
        <taxon>Lyophyllaceae</taxon>
        <taxon>Tricholomella</taxon>
    </lineage>
</organism>
<accession>A0A8H5H718</accession>
<keyword evidence="2" id="KW-1185">Reference proteome</keyword>
<sequence>MSYSESWTSFHCDNPDFVVRSVPDNTSFKVNRTLMRNSEVFRDMFSFGKTGSSDLEEEQVDLHETSAVLIALLRLLHYPPAPPVLRQENENSPQAILNYKLPQRVYDLTTVIPLPLLLSLLYDLVDKYALSDAITKNLNAHLVAHAPTFPLPVYGFATAHRLDDVASEASQYLMPLASYKAEEVAVIPSVLSYHKLVRLQALRVQALQDLVFGEDIFPHGYGVCPSHQRETTALWEAKRATLASMIETVTDISGEMETVAESLPKTCKECQKACTAAVQMLAYKSRTTIRRIDQLPVES</sequence>
<gene>
    <name evidence="1" type="ORF">D9615_005169</name>
</gene>
<dbReference type="AlphaFoldDB" id="A0A8H5H718"/>
<protein>
    <recommendedName>
        <fullName evidence="3">BTB domain-containing protein</fullName>
    </recommendedName>
</protein>
<evidence type="ECO:0008006" key="3">
    <source>
        <dbReference type="Google" id="ProtNLM"/>
    </source>
</evidence>
<proteinExistence type="predicted"/>